<dbReference type="AlphaFoldDB" id="A0ABD4SUL9"/>
<dbReference type="Proteomes" id="UP001200247">
    <property type="component" value="Unassembled WGS sequence"/>
</dbReference>
<comment type="caution">
    <text evidence="1">The sequence shown here is derived from an EMBL/GenBank/DDBJ whole genome shotgun (WGS) entry which is preliminary data.</text>
</comment>
<protein>
    <recommendedName>
        <fullName evidence="3">Secreted protein</fullName>
    </recommendedName>
</protein>
<evidence type="ECO:0000313" key="2">
    <source>
        <dbReference type="Proteomes" id="UP001200247"/>
    </source>
</evidence>
<sequence>MRQRIIVYALSWLSRILWAISADANGLTIFLMLHCSEMTGWQQFSATGRAWSGASVWRCGAAGGFCRDNAKKSAQHPEGLCAVAAPAA</sequence>
<proteinExistence type="predicted"/>
<accession>A0ABD4SUL9</accession>
<dbReference type="RefSeq" id="WP_239894200.1">
    <property type="nucleotide sequence ID" value="NZ_JAJAXM010000020.1"/>
</dbReference>
<evidence type="ECO:0000313" key="1">
    <source>
        <dbReference type="EMBL" id="MCG9026479.1"/>
    </source>
</evidence>
<evidence type="ECO:0008006" key="3">
    <source>
        <dbReference type="Google" id="ProtNLM"/>
    </source>
</evidence>
<gene>
    <name evidence="1" type="ORF">LH440_11330</name>
</gene>
<reference evidence="1 2" key="1">
    <citation type="submission" date="2021-10" db="EMBL/GenBank/DDBJ databases">
        <title>Whole-genome sequencing analysis of Laribacter hongkongensis: virulence gene profiles, carbohydrate-active enzyme prediction, and antimicrobial resistance characterization.</title>
        <authorList>
            <person name="Yuan P."/>
            <person name="Zhan Y."/>
            <person name="Chen D."/>
        </authorList>
    </citation>
    <scope>NUCLEOTIDE SEQUENCE [LARGE SCALE GENOMIC DNA]</scope>
    <source>
        <strain evidence="1 2">W67</strain>
    </source>
</reference>
<organism evidence="1 2">
    <name type="scientific">Laribacter hongkongensis</name>
    <dbReference type="NCBI Taxonomy" id="168471"/>
    <lineage>
        <taxon>Bacteria</taxon>
        <taxon>Pseudomonadati</taxon>
        <taxon>Pseudomonadota</taxon>
        <taxon>Betaproteobacteria</taxon>
        <taxon>Neisseriales</taxon>
        <taxon>Aquaspirillaceae</taxon>
        <taxon>Laribacter</taxon>
    </lineage>
</organism>
<dbReference type="EMBL" id="JAJAXM010000020">
    <property type="protein sequence ID" value="MCG9026479.1"/>
    <property type="molecule type" value="Genomic_DNA"/>
</dbReference>
<name>A0ABD4SUL9_9NEIS</name>